<dbReference type="EMBL" id="JAUQSY010000005">
    <property type="protein sequence ID" value="MDO7874861.1"/>
    <property type="molecule type" value="Genomic_DNA"/>
</dbReference>
<evidence type="ECO:0000313" key="2">
    <source>
        <dbReference type="Proteomes" id="UP001176429"/>
    </source>
</evidence>
<comment type="caution">
    <text evidence="1">The sequence shown here is derived from an EMBL/GenBank/DDBJ whole genome shotgun (WGS) entry which is preliminary data.</text>
</comment>
<dbReference type="Proteomes" id="UP001176429">
    <property type="component" value="Unassembled WGS sequence"/>
</dbReference>
<dbReference type="RefSeq" id="WP_305006177.1">
    <property type="nucleotide sequence ID" value="NZ_JAUQSY010000005.1"/>
</dbReference>
<keyword evidence="2" id="KW-1185">Reference proteome</keyword>
<gene>
    <name evidence="1" type="ORF">Q5H93_08975</name>
</gene>
<organism evidence="1 2">
    <name type="scientific">Hymenobacter aranciens</name>
    <dbReference type="NCBI Taxonomy" id="3063996"/>
    <lineage>
        <taxon>Bacteria</taxon>
        <taxon>Pseudomonadati</taxon>
        <taxon>Bacteroidota</taxon>
        <taxon>Cytophagia</taxon>
        <taxon>Cytophagales</taxon>
        <taxon>Hymenobacteraceae</taxon>
        <taxon>Hymenobacter</taxon>
    </lineage>
</organism>
<evidence type="ECO:0008006" key="3">
    <source>
        <dbReference type="Google" id="ProtNLM"/>
    </source>
</evidence>
<sequence>MDAPTLLTALLNSTSPAGLLSRRHYRQQYLNYLKLLHPDVCHLPGASDAVARLNDYVAQLKALDQLTDDAGPLRRRDEQTFSFEGDPALLQQSLNNYRRLTQLSSGAAQHFRRYLPTELRREDDSLIVSGPEFLVPLSGLTLLAEHVAWVLSRLLELVAWLHQEGFCHAGLTPESLALVPGTHGIMALSFYHLTSLGGPLTAVSGNYLNWYPPAVFRDKRATAYIDLSLAQRTALYLLGDPSGHGVKLRKTVDERLINFLIAPQQNAYAMLTEWRALLKTMFGKPVFYPLEL</sequence>
<proteinExistence type="predicted"/>
<reference evidence="1" key="1">
    <citation type="submission" date="2023-07" db="EMBL/GenBank/DDBJ databases">
        <authorList>
            <person name="Kim M.K."/>
        </authorList>
    </citation>
    <scope>NUCLEOTIDE SEQUENCE</scope>
    <source>
        <strain evidence="1">ASUV-10-1</strain>
    </source>
</reference>
<evidence type="ECO:0000313" key="1">
    <source>
        <dbReference type="EMBL" id="MDO7874861.1"/>
    </source>
</evidence>
<name>A0ABT9B9B8_9BACT</name>
<protein>
    <recommendedName>
        <fullName evidence="3">Protein kinase domain-containing protein</fullName>
    </recommendedName>
</protein>
<accession>A0ABT9B9B8</accession>